<dbReference type="InterPro" id="IPR051594">
    <property type="entry name" value="KRIT1/FRMD8"/>
</dbReference>
<dbReference type="EMBL" id="UXUI01007459">
    <property type="protein sequence ID" value="VDD87698.1"/>
    <property type="molecule type" value="Genomic_DNA"/>
</dbReference>
<evidence type="ECO:0000313" key="1">
    <source>
        <dbReference type="EMBL" id="VDD87698.1"/>
    </source>
</evidence>
<dbReference type="Proteomes" id="UP000274131">
    <property type="component" value="Unassembled WGS sequence"/>
</dbReference>
<reference evidence="1 2" key="2">
    <citation type="submission" date="2018-10" db="EMBL/GenBank/DDBJ databases">
        <authorList>
            <consortium name="Pathogen Informatics"/>
        </authorList>
    </citation>
    <scope>NUCLEOTIDE SEQUENCE [LARGE SCALE GENOMIC DNA]</scope>
</reference>
<gene>
    <name evidence="1" type="ORF">EVEC_LOCUS2841</name>
</gene>
<reference evidence="3" key="1">
    <citation type="submission" date="2017-02" db="UniProtKB">
        <authorList>
            <consortium name="WormBaseParasite"/>
        </authorList>
    </citation>
    <scope>IDENTIFICATION</scope>
</reference>
<keyword evidence="2" id="KW-1185">Reference proteome</keyword>
<dbReference type="STRING" id="51028.A0A0N4UZR8"/>
<organism evidence="3">
    <name type="scientific">Enterobius vermicularis</name>
    <name type="common">Human pinworm</name>
    <dbReference type="NCBI Taxonomy" id="51028"/>
    <lineage>
        <taxon>Eukaryota</taxon>
        <taxon>Metazoa</taxon>
        <taxon>Ecdysozoa</taxon>
        <taxon>Nematoda</taxon>
        <taxon>Chromadorea</taxon>
        <taxon>Rhabditida</taxon>
        <taxon>Spirurina</taxon>
        <taxon>Oxyuridomorpha</taxon>
        <taxon>Oxyuroidea</taxon>
        <taxon>Oxyuridae</taxon>
        <taxon>Enterobius</taxon>
    </lineage>
</organism>
<evidence type="ECO:0000313" key="2">
    <source>
        <dbReference type="Proteomes" id="UP000274131"/>
    </source>
</evidence>
<dbReference type="WBParaSite" id="EVEC_0000313301-mRNA-1">
    <property type="protein sequence ID" value="EVEC_0000313301-mRNA-1"/>
    <property type="gene ID" value="EVEC_0000313301"/>
</dbReference>
<evidence type="ECO:0000313" key="3">
    <source>
        <dbReference type="WBParaSite" id="EVEC_0000313301-mRNA-1"/>
    </source>
</evidence>
<protein>
    <submittedName>
        <fullName evidence="3">Ras-associating domain-containing protein</fullName>
    </submittedName>
</protein>
<sequence>CIRPVSGYKFVYSVDQKKTARDILDQLASHLNIDRKLFRSCCSIWIISDLLELQLRESHEPWAVRKKWAALLKNYACADESEIEKDEPLLFLKRNIHLGVEKEKWVIISL</sequence>
<accession>A0A0N4UZR8</accession>
<proteinExistence type="predicted"/>
<dbReference type="PANTHER" id="PTHR13283:SF10">
    <property type="entry name" value="FERM DOMAIN-CONTAINING PROTEIN 8"/>
    <property type="match status" value="1"/>
</dbReference>
<dbReference type="Gene3D" id="3.10.20.90">
    <property type="entry name" value="Phosphatidylinositol 3-kinase Catalytic Subunit, Chain A, domain 1"/>
    <property type="match status" value="1"/>
</dbReference>
<dbReference type="PANTHER" id="PTHR13283">
    <property type="entry name" value="KREV INTERACTION TRAPPED 1-RELATED"/>
    <property type="match status" value="1"/>
</dbReference>
<dbReference type="AlphaFoldDB" id="A0A0N4UZR8"/>
<dbReference type="OrthoDB" id="2142533at2759"/>
<name>A0A0N4UZR8_ENTVE</name>
<dbReference type="GO" id="GO:0005886">
    <property type="term" value="C:plasma membrane"/>
    <property type="evidence" value="ECO:0007669"/>
    <property type="project" value="TreeGrafter"/>
</dbReference>